<dbReference type="AlphaFoldDB" id="M6WET0"/>
<dbReference type="Proteomes" id="UP000012159">
    <property type="component" value="Unassembled WGS sequence"/>
</dbReference>
<proteinExistence type="predicted"/>
<comment type="caution">
    <text evidence="1">The sequence shown here is derived from an EMBL/GenBank/DDBJ whole genome shotgun (WGS) entry which is preliminary data.</text>
</comment>
<dbReference type="EMBL" id="AKWF02000041">
    <property type="protein sequence ID" value="EMO63684.1"/>
    <property type="molecule type" value="Genomic_DNA"/>
</dbReference>
<sequence length="256" mass="30448">MVNQKEEGSYEEFKNIILHRFFILSFSIQSDEKEPEYKIKEDIGEIARGVYEISHGVYEGGVSRSREEHIKFKDILTKEVMPVVLKFRDSYLSGDLDAFLDNYSKEYYDDLIWKYKFKKTKKPIKSLKEIHEAYKNDILSCTEPKDFRYELCEFWKNRENAIKNRVKIVFSTYDSTNPKFKIGGIAVAFVELDNNNLQEPRSKEFQFVREKGNFRIVSTVFPDRPDIEFCVFCYYENGEESVRWLFNSIKQANEPK</sequence>
<evidence type="ECO:0000313" key="2">
    <source>
        <dbReference type="Proteomes" id="UP000012159"/>
    </source>
</evidence>
<protein>
    <submittedName>
        <fullName evidence="1">Uncharacterized protein</fullName>
    </submittedName>
</protein>
<accession>M6WET0</accession>
<evidence type="ECO:0000313" key="1">
    <source>
        <dbReference type="EMBL" id="EMO63684.1"/>
    </source>
</evidence>
<gene>
    <name evidence="1" type="ORF">LEP1GSC133_4526</name>
</gene>
<name>M6WET0_LEPBO</name>
<reference evidence="1 2" key="1">
    <citation type="submission" date="2013-01" db="EMBL/GenBank/DDBJ databases">
        <authorList>
            <person name="Harkins D.M."/>
            <person name="Durkin A.S."/>
            <person name="Brinkac L.M."/>
            <person name="Haft D.H."/>
            <person name="Selengut J.D."/>
            <person name="Sanka R."/>
            <person name="DePew J."/>
            <person name="Purushe J."/>
            <person name="Picardeau M."/>
            <person name="Werts C."/>
            <person name="Goarant C."/>
            <person name="Vinetz J.M."/>
            <person name="Sutton G.G."/>
            <person name="Nierman W.C."/>
            <person name="Fouts D.E."/>
        </authorList>
    </citation>
    <scope>NUCLEOTIDE SEQUENCE [LARGE SCALE GENOMIC DNA]</scope>
    <source>
        <strain evidence="1 2">200901868</strain>
    </source>
</reference>
<organism evidence="1 2">
    <name type="scientific">Leptospira borgpetersenii serovar Pomona str. 200901868</name>
    <dbReference type="NCBI Taxonomy" id="1192866"/>
    <lineage>
        <taxon>Bacteria</taxon>
        <taxon>Pseudomonadati</taxon>
        <taxon>Spirochaetota</taxon>
        <taxon>Spirochaetia</taxon>
        <taxon>Leptospirales</taxon>
        <taxon>Leptospiraceae</taxon>
        <taxon>Leptospira</taxon>
    </lineage>
</organism>